<dbReference type="STRING" id="888061.AXF15_09395"/>
<dbReference type="InterPro" id="IPR016181">
    <property type="entry name" value="Acyl_CoA_acyltransferase"/>
</dbReference>
<dbReference type="Gene3D" id="3.30.470.20">
    <property type="entry name" value="ATP-grasp fold, B domain"/>
    <property type="match status" value="1"/>
</dbReference>
<dbReference type="GO" id="GO:0046872">
    <property type="term" value="F:metal ion binding"/>
    <property type="evidence" value="ECO:0007669"/>
    <property type="project" value="InterPro"/>
</dbReference>
<dbReference type="Pfam" id="PF13302">
    <property type="entry name" value="Acetyltransf_3"/>
    <property type="match status" value="1"/>
</dbReference>
<dbReference type="InterPro" id="IPR036291">
    <property type="entry name" value="NAD(P)-bd_dom_sf"/>
</dbReference>
<dbReference type="Gene3D" id="3.40.50.720">
    <property type="entry name" value="NAD(P)-binding Rossmann-like Domain"/>
    <property type="match status" value="1"/>
</dbReference>
<dbReference type="InterPro" id="IPR003781">
    <property type="entry name" value="CoA-bd"/>
</dbReference>
<feature type="domain" description="N-acetyltransferase" evidence="7">
    <location>
        <begin position="735"/>
        <end position="890"/>
    </location>
</feature>
<name>A0A0X8JQU0_9BACT</name>
<dbReference type="FunFam" id="3.30.1490.20:FF:000020">
    <property type="entry name" value="Protein lysine acetyltransferase"/>
    <property type="match status" value="1"/>
</dbReference>
<evidence type="ECO:0000256" key="3">
    <source>
        <dbReference type="ARBA" id="ARBA00022840"/>
    </source>
</evidence>
<comment type="similarity">
    <text evidence="4">In the N-terminal section; belongs to the acetate CoA ligase alpha subunit family.</text>
</comment>
<dbReference type="PROSITE" id="PS51186">
    <property type="entry name" value="GNAT"/>
    <property type="match status" value="1"/>
</dbReference>
<dbReference type="EMBL" id="CP014230">
    <property type="protein sequence ID" value="AMD93287.1"/>
    <property type="molecule type" value="Genomic_DNA"/>
</dbReference>
<accession>A0A0X8JQU0</accession>
<protein>
    <submittedName>
        <fullName evidence="8">GCN5 family acetyltransferase</fullName>
    </submittedName>
</protein>
<evidence type="ECO:0000313" key="8">
    <source>
        <dbReference type="EMBL" id="AMD93287.1"/>
    </source>
</evidence>
<sequence>MSVNPLNLLFKPNSLAIIGASREAGSVSATLMGNLMSGKFLGPVLPVSGAQEAIFGVLSYADVKSLPLTPDLAIICSPVHEAPERLAELADNGTPAALVMDPDYDLLEASERTKIDEQIRAVVRDKHIRVLGPGSLGMIVPASGVNASLSKVGAREGRIAFVTQSDSLFESVLDWAKNNNIGFSHCISLGRQLDVDFSSVLDYLGEDPATRSILLYVESIQDARRFMSAARASARSKPILVIRPRRLPCELRDAAADLTEDDLDLIYDAAFRRAGMVRVDDIDLLFEGARTLANYRPLRGNDLAIMTNGRSVGLLSADALIAGGGVLAPITEDLQLKLEEILGPERCSDNPVSLPYNAAPDVYARVLSVLAKARGVGCVLILHVPLPGASSLDIARAVTQVAKTSRCLVLANWLGEETVRDTKEIFDEASVPVFDRPGKAIMTYLHMLRYKRIQQILMQTPDSLPADFFPDTAHAAQVIAAALEDGRTKLSEEESRQVLAAYGLPVVETRICKSAMQAVEAAAELGYPVALKIRSPQIAHPSDIGGIALDLTTPDLLFEAAANMSARVHARMPNAYIDGFVVQKMGRRPGAHELFISVVTDKTFGPVLRFGHGGVASSVINDQAAALPPLNMGLARELISRTRISRLLEGSRRQAPADMDDICLALIQVSQMVIDLPQIVTVEMNPVFADDKGVLALGARIWVRECSCCGPERLAIRPYPRELEESVRLKDGSRVLLRPIRPEDAAAHLQFIENLDEEDLRLRFFGLVQNFVLDDMTRFTQIDYDREMAFIATRQTGREAETLGVVRTSTKPDNSSAEFAIIIRTDMKGTGLGSLLFEKMIRYCKSRGTRYLDGQTMPRNKGMIGLARRFGLSVAHNYEEELVEMRLSLWEWEPAGQKLS</sequence>
<evidence type="ECO:0000259" key="6">
    <source>
        <dbReference type="PROSITE" id="PS50975"/>
    </source>
</evidence>
<dbReference type="SUPFAM" id="SSF56059">
    <property type="entry name" value="Glutathione synthetase ATP-binding domain-like"/>
    <property type="match status" value="1"/>
</dbReference>
<keyword evidence="9" id="KW-1185">Reference proteome</keyword>
<dbReference type="KEGG" id="doa:AXF15_09395"/>
<keyword evidence="8" id="KW-0808">Transferase</keyword>
<gene>
    <name evidence="8" type="ORF">AXF15_09395</name>
</gene>
<dbReference type="SUPFAM" id="SSF51735">
    <property type="entry name" value="NAD(P)-binding Rossmann-fold domains"/>
    <property type="match status" value="1"/>
</dbReference>
<dbReference type="SUPFAM" id="SSF52210">
    <property type="entry name" value="Succinyl-CoA synthetase domains"/>
    <property type="match status" value="2"/>
</dbReference>
<dbReference type="PROSITE" id="PS50975">
    <property type="entry name" value="ATP_GRASP"/>
    <property type="match status" value="1"/>
</dbReference>
<dbReference type="AlphaFoldDB" id="A0A0X8JQU0"/>
<dbReference type="InterPro" id="IPR000182">
    <property type="entry name" value="GNAT_dom"/>
</dbReference>
<evidence type="ECO:0000313" key="9">
    <source>
        <dbReference type="Proteomes" id="UP000063964"/>
    </source>
</evidence>
<dbReference type="SMART" id="SM00881">
    <property type="entry name" value="CoA_binding"/>
    <property type="match status" value="1"/>
</dbReference>
<dbReference type="InterPro" id="IPR011761">
    <property type="entry name" value="ATP-grasp"/>
</dbReference>
<dbReference type="GO" id="GO:0016747">
    <property type="term" value="F:acyltransferase activity, transferring groups other than amino-acyl groups"/>
    <property type="evidence" value="ECO:0007669"/>
    <property type="project" value="InterPro"/>
</dbReference>
<dbReference type="PANTHER" id="PTHR43334:SF1">
    <property type="entry name" value="3-HYDROXYPROPIONATE--COA LIGASE [ADP-FORMING]"/>
    <property type="match status" value="1"/>
</dbReference>
<dbReference type="GO" id="GO:0005524">
    <property type="term" value="F:ATP binding"/>
    <property type="evidence" value="ECO:0007669"/>
    <property type="project" value="UniProtKB-UniRule"/>
</dbReference>
<evidence type="ECO:0000256" key="2">
    <source>
        <dbReference type="ARBA" id="ARBA00022741"/>
    </source>
</evidence>
<dbReference type="OrthoDB" id="9807426at2"/>
<reference evidence="9" key="1">
    <citation type="submission" date="2016-02" db="EMBL/GenBank/DDBJ databases">
        <authorList>
            <person name="Holder M.E."/>
            <person name="Ajami N.J."/>
            <person name="Petrosino J.F."/>
        </authorList>
    </citation>
    <scope>NUCLEOTIDE SEQUENCE [LARGE SCALE GENOMIC DNA]</scope>
    <source>
        <strain evidence="9">DSM 12838</strain>
    </source>
</reference>
<keyword evidence="3 5" id="KW-0067">ATP-binding</keyword>
<dbReference type="Gene3D" id="3.40.630.30">
    <property type="match status" value="1"/>
</dbReference>
<dbReference type="InterPro" id="IPR032875">
    <property type="entry name" value="Succ_CoA_lig_flav_dom"/>
</dbReference>
<proteinExistence type="inferred from homology"/>
<evidence type="ECO:0000259" key="7">
    <source>
        <dbReference type="PROSITE" id="PS51186"/>
    </source>
</evidence>
<dbReference type="PANTHER" id="PTHR43334">
    <property type="entry name" value="ACETATE--COA LIGASE [ADP-FORMING]"/>
    <property type="match status" value="1"/>
</dbReference>
<dbReference type="Gene3D" id="3.30.1490.20">
    <property type="entry name" value="ATP-grasp fold, A domain"/>
    <property type="match status" value="1"/>
</dbReference>
<evidence type="ECO:0000256" key="5">
    <source>
        <dbReference type="PROSITE-ProRule" id="PRU00409"/>
    </source>
</evidence>
<keyword evidence="1" id="KW-0436">Ligase</keyword>
<dbReference type="Pfam" id="PF13380">
    <property type="entry name" value="CoA_binding_2"/>
    <property type="match status" value="1"/>
</dbReference>
<dbReference type="GO" id="GO:0016874">
    <property type="term" value="F:ligase activity"/>
    <property type="evidence" value="ECO:0007669"/>
    <property type="project" value="UniProtKB-KW"/>
</dbReference>
<dbReference type="Gene3D" id="3.40.50.261">
    <property type="entry name" value="Succinyl-CoA synthetase domains"/>
    <property type="match status" value="2"/>
</dbReference>
<feature type="domain" description="ATP-grasp" evidence="6">
    <location>
        <begin position="496"/>
        <end position="532"/>
    </location>
</feature>
<dbReference type="InterPro" id="IPR016102">
    <property type="entry name" value="Succinyl-CoA_synth-like"/>
</dbReference>
<dbReference type="InterPro" id="IPR051538">
    <property type="entry name" value="Acyl-CoA_Synth/Transferase"/>
</dbReference>
<dbReference type="SUPFAM" id="SSF55729">
    <property type="entry name" value="Acyl-CoA N-acyltransferases (Nat)"/>
    <property type="match status" value="1"/>
</dbReference>
<keyword evidence="2 5" id="KW-0547">Nucleotide-binding</keyword>
<evidence type="ECO:0000256" key="4">
    <source>
        <dbReference type="ARBA" id="ARBA00060888"/>
    </source>
</evidence>
<dbReference type="InterPro" id="IPR013815">
    <property type="entry name" value="ATP_grasp_subdomain_1"/>
</dbReference>
<dbReference type="Proteomes" id="UP000063964">
    <property type="component" value="Chromosome"/>
</dbReference>
<dbReference type="Pfam" id="PF13549">
    <property type="entry name" value="ATP-grasp_5"/>
    <property type="match status" value="1"/>
</dbReference>
<dbReference type="Pfam" id="PF13607">
    <property type="entry name" value="Succ_CoA_lig"/>
    <property type="match status" value="1"/>
</dbReference>
<organism evidence="8 9">
    <name type="scientific">Desulfomicrobium orale DSM 12838</name>
    <dbReference type="NCBI Taxonomy" id="888061"/>
    <lineage>
        <taxon>Bacteria</taxon>
        <taxon>Pseudomonadati</taxon>
        <taxon>Thermodesulfobacteriota</taxon>
        <taxon>Desulfovibrionia</taxon>
        <taxon>Desulfovibrionales</taxon>
        <taxon>Desulfomicrobiaceae</taxon>
        <taxon>Desulfomicrobium</taxon>
    </lineage>
</organism>
<dbReference type="RefSeq" id="WP_066606464.1">
    <property type="nucleotide sequence ID" value="NZ_CP014230.1"/>
</dbReference>
<evidence type="ECO:0000256" key="1">
    <source>
        <dbReference type="ARBA" id="ARBA00022598"/>
    </source>
</evidence>